<evidence type="ECO:0000256" key="2">
    <source>
        <dbReference type="ARBA" id="ARBA00022448"/>
    </source>
</evidence>
<comment type="similarity">
    <text evidence="9">Belongs to the dicarboxylate/amino acid:cation symporter (DAACS) (TC 2.A.23) family.</text>
</comment>
<dbReference type="Gene3D" id="1.10.3860.10">
    <property type="entry name" value="Sodium:dicarboxylate symporter"/>
    <property type="match status" value="1"/>
</dbReference>
<keyword evidence="7 9" id="KW-1133">Transmembrane helix</keyword>
<keyword evidence="5 9" id="KW-0769">Symport</keyword>
<comment type="function">
    <text evidence="9">Involved in the import of serine and threonine into the cell, with the concomitant import of sodium (symport system).</text>
</comment>
<dbReference type="Proteomes" id="UP000294692">
    <property type="component" value="Unassembled WGS sequence"/>
</dbReference>
<keyword evidence="11" id="KW-1185">Reference proteome</keyword>
<dbReference type="NCBIfam" id="NF010151">
    <property type="entry name" value="PRK13628.1"/>
    <property type="match status" value="1"/>
</dbReference>
<comment type="catalytic activity">
    <reaction evidence="9">
        <text>L-threonine(in) + Na(+)(in) = L-threonine(out) + Na(+)(out)</text>
        <dbReference type="Rhea" id="RHEA:69999"/>
        <dbReference type="ChEBI" id="CHEBI:29101"/>
        <dbReference type="ChEBI" id="CHEBI:57926"/>
    </reaction>
</comment>
<keyword evidence="3 9" id="KW-1003">Cell membrane</keyword>
<dbReference type="GO" id="GO:0005295">
    <property type="term" value="F:neutral L-amino acid:sodium symporter activity"/>
    <property type="evidence" value="ECO:0007669"/>
    <property type="project" value="TreeGrafter"/>
</dbReference>
<feature type="transmembrane region" description="Helical" evidence="9">
    <location>
        <begin position="325"/>
        <end position="350"/>
    </location>
</feature>
<reference evidence="10 11" key="1">
    <citation type="submission" date="2019-03" db="EMBL/GenBank/DDBJ databases">
        <title>Genomic Encyclopedia of Type Strains, Phase IV (KMG-IV): sequencing the most valuable type-strain genomes for metagenomic binning, comparative biology and taxonomic classification.</title>
        <authorList>
            <person name="Goeker M."/>
        </authorList>
    </citation>
    <scope>NUCLEOTIDE SEQUENCE [LARGE SCALE GENOMIC DNA]</scope>
    <source>
        <strain evidence="10 11">DSM 100048</strain>
    </source>
</reference>
<keyword evidence="6 9" id="KW-0029">Amino-acid transport</keyword>
<evidence type="ECO:0000256" key="3">
    <source>
        <dbReference type="ARBA" id="ARBA00022475"/>
    </source>
</evidence>
<proteinExistence type="inferred from homology"/>
<dbReference type="GO" id="GO:0015826">
    <property type="term" value="P:threonine transport"/>
    <property type="evidence" value="ECO:0007669"/>
    <property type="project" value="InterPro"/>
</dbReference>
<sequence>MTASSPLLRGLARLSLISQIAIGLVLAILLAWLSPDTARQFGFLGEIFVTGLRAAAPILVLVLVVAAIANQRLDQPTNMRPILLMYVYGTIGAALIGVVASFLFPSTLTLTQATTELAPPSGIVEVLKNLLFSAVTNPVRALLDANFIGILVWALGLGIAMRTGSDSTRAVWSDLAAGVSMIVRIIIRFAPIGIFGLVSFTLATTGFHVLKEYAHLLAVLIGSMLVVTFGLNPLMAYWKMRRNPYPMVFRVVRESAITAFFTRSSAANIPVNLELCKRMGLHEDTYSIAIPLGATVNMAGAAITISVMTLAAVNTLGIQVDLLTALLLCIVASVTACGAAGVAGGSLLLIPLACNMFGISDDIAMQVVAIGFIIGVLQDSFETALNSHTDVVFTAACDHAAQSGLPGGQAFRADADDV</sequence>
<feature type="transmembrane region" description="Helical" evidence="9">
    <location>
        <begin position="47"/>
        <end position="70"/>
    </location>
</feature>
<organism evidence="10 11">
    <name type="scientific">Paracandidimonas soli</name>
    <dbReference type="NCBI Taxonomy" id="1917182"/>
    <lineage>
        <taxon>Bacteria</taxon>
        <taxon>Pseudomonadati</taxon>
        <taxon>Pseudomonadota</taxon>
        <taxon>Betaproteobacteria</taxon>
        <taxon>Burkholderiales</taxon>
        <taxon>Alcaligenaceae</taxon>
        <taxon>Paracandidimonas</taxon>
    </lineage>
</organism>
<keyword evidence="4 9" id="KW-0812">Transmembrane</keyword>
<name>A0A4R3UMS9_9BURK</name>
<evidence type="ECO:0000313" key="11">
    <source>
        <dbReference type="Proteomes" id="UP000294692"/>
    </source>
</evidence>
<evidence type="ECO:0000256" key="9">
    <source>
        <dbReference type="HAMAP-Rule" id="MF_01582"/>
    </source>
</evidence>
<dbReference type="HAMAP" id="MF_01582">
    <property type="entry name" value="Ser_Thr_transp_SstT"/>
    <property type="match status" value="1"/>
</dbReference>
<dbReference type="GO" id="GO:0005886">
    <property type="term" value="C:plasma membrane"/>
    <property type="evidence" value="ECO:0007669"/>
    <property type="project" value="UniProtKB-SubCell"/>
</dbReference>
<evidence type="ECO:0000256" key="8">
    <source>
        <dbReference type="ARBA" id="ARBA00023136"/>
    </source>
</evidence>
<feature type="transmembrane region" description="Helical" evidence="9">
    <location>
        <begin position="185"/>
        <end position="207"/>
    </location>
</feature>
<evidence type="ECO:0000256" key="5">
    <source>
        <dbReference type="ARBA" id="ARBA00022847"/>
    </source>
</evidence>
<dbReference type="AlphaFoldDB" id="A0A4R3UMS9"/>
<dbReference type="EMBL" id="SMBX01000020">
    <property type="protein sequence ID" value="TCU91284.1"/>
    <property type="molecule type" value="Genomic_DNA"/>
</dbReference>
<gene>
    <name evidence="9" type="primary">sstT</name>
    <name evidence="10" type="ORF">EV686_1202</name>
</gene>
<dbReference type="OrthoDB" id="9768885at2"/>
<comment type="caution">
    <text evidence="10">The sequence shown here is derived from an EMBL/GenBank/DDBJ whole genome shotgun (WGS) entry which is preliminary data.</text>
</comment>
<accession>A0A4R3UMS9</accession>
<dbReference type="PANTHER" id="PTHR42865">
    <property type="entry name" value="PROTON/GLUTAMATE-ASPARTATE SYMPORTER"/>
    <property type="match status" value="1"/>
</dbReference>
<dbReference type="PRINTS" id="PR00173">
    <property type="entry name" value="EDTRNSPORT"/>
</dbReference>
<keyword evidence="8 9" id="KW-0472">Membrane</keyword>
<evidence type="ECO:0000256" key="7">
    <source>
        <dbReference type="ARBA" id="ARBA00022989"/>
    </source>
</evidence>
<evidence type="ECO:0000256" key="6">
    <source>
        <dbReference type="ARBA" id="ARBA00022970"/>
    </source>
</evidence>
<feature type="transmembrane region" description="Helical" evidence="9">
    <location>
        <begin position="12"/>
        <end position="35"/>
    </location>
</feature>
<keyword evidence="2 9" id="KW-0813">Transport</keyword>
<dbReference type="RefSeq" id="WP_132478428.1">
    <property type="nucleotide sequence ID" value="NZ_JBHRVM010000001.1"/>
</dbReference>
<comment type="subcellular location">
    <subcellularLocation>
        <location evidence="9">Cell membrane</location>
        <topology evidence="9">Multi-pass membrane protein</topology>
    </subcellularLocation>
    <subcellularLocation>
        <location evidence="1">Membrane</location>
        <topology evidence="1">Multi-pass membrane protein</topology>
    </subcellularLocation>
</comment>
<dbReference type="InterPro" id="IPR023025">
    <property type="entry name" value="Ser_Thr_transp_SstT"/>
</dbReference>
<dbReference type="SUPFAM" id="SSF118215">
    <property type="entry name" value="Proton glutamate symport protein"/>
    <property type="match status" value="1"/>
</dbReference>
<dbReference type="PANTHER" id="PTHR42865:SF8">
    <property type="entry name" value="SERINE_THREONINE TRANSPORTER SSTT"/>
    <property type="match status" value="1"/>
</dbReference>
<dbReference type="GO" id="GO:0032329">
    <property type="term" value="P:serine transport"/>
    <property type="evidence" value="ECO:0007669"/>
    <property type="project" value="InterPro"/>
</dbReference>
<dbReference type="InterPro" id="IPR001991">
    <property type="entry name" value="Na-dicarboxylate_symporter"/>
</dbReference>
<dbReference type="InterPro" id="IPR036458">
    <property type="entry name" value="Na:dicarbo_symporter_sf"/>
</dbReference>
<feature type="transmembrane region" description="Helical" evidence="9">
    <location>
        <begin position="288"/>
        <end position="313"/>
    </location>
</feature>
<dbReference type="Pfam" id="PF00375">
    <property type="entry name" value="SDF"/>
    <property type="match status" value="1"/>
</dbReference>
<dbReference type="FunFam" id="1.10.3860.10:FF:000003">
    <property type="entry name" value="Serine/threonine transporter sstT"/>
    <property type="match status" value="1"/>
</dbReference>
<protein>
    <recommendedName>
        <fullName evidence="9">Serine/threonine transporter SstT</fullName>
    </recommendedName>
    <alternativeName>
        <fullName evidence="9">Na(+)/serine-threonine symporter</fullName>
    </alternativeName>
</protein>
<feature type="transmembrane region" description="Helical" evidence="9">
    <location>
        <begin position="82"/>
        <end position="104"/>
    </location>
</feature>
<feature type="transmembrane region" description="Helical" evidence="9">
    <location>
        <begin position="145"/>
        <end position="164"/>
    </location>
</feature>
<feature type="transmembrane region" description="Helical" evidence="9">
    <location>
        <begin position="213"/>
        <end position="238"/>
    </location>
</feature>
<evidence type="ECO:0000313" key="10">
    <source>
        <dbReference type="EMBL" id="TCU91284.1"/>
    </source>
</evidence>
<evidence type="ECO:0000256" key="1">
    <source>
        <dbReference type="ARBA" id="ARBA00004141"/>
    </source>
</evidence>
<evidence type="ECO:0000256" key="4">
    <source>
        <dbReference type="ARBA" id="ARBA00022692"/>
    </source>
</evidence>
<comment type="catalytic activity">
    <reaction evidence="9">
        <text>L-serine(in) + Na(+)(in) = L-serine(out) + Na(+)(out)</text>
        <dbReference type="Rhea" id="RHEA:29575"/>
        <dbReference type="ChEBI" id="CHEBI:29101"/>
        <dbReference type="ChEBI" id="CHEBI:33384"/>
    </reaction>
</comment>